<dbReference type="InterPro" id="IPR002591">
    <property type="entry name" value="Phosphodiest/P_Trfase"/>
</dbReference>
<reference evidence="1 2" key="1">
    <citation type="journal article" date="2019" name="Int. J. Syst. Evol. Microbiol.">
        <title>The Global Catalogue of Microorganisms (GCM) 10K type strain sequencing project: providing services to taxonomists for standard genome sequencing and annotation.</title>
        <authorList>
            <consortium name="The Broad Institute Genomics Platform"/>
            <consortium name="The Broad Institute Genome Sequencing Center for Infectious Disease"/>
            <person name="Wu L."/>
            <person name="Ma J."/>
        </authorList>
    </citation>
    <scope>NUCLEOTIDE SEQUENCE [LARGE SCALE GENOMIC DNA]</scope>
    <source>
        <strain evidence="1 2">JCM 13518</strain>
    </source>
</reference>
<dbReference type="Pfam" id="PF01663">
    <property type="entry name" value="Phosphodiest"/>
    <property type="match status" value="1"/>
</dbReference>
<dbReference type="SUPFAM" id="SSF53649">
    <property type="entry name" value="Alkaline phosphatase-like"/>
    <property type="match status" value="1"/>
</dbReference>
<gene>
    <name evidence="1" type="ORF">GCM10009710_05910</name>
</gene>
<proteinExistence type="predicted"/>
<name>A0ABN2JI51_9ACTN</name>
<dbReference type="EMBL" id="BAAAME010000002">
    <property type="protein sequence ID" value="GAA1728082.1"/>
    <property type="molecule type" value="Genomic_DNA"/>
</dbReference>
<organism evidence="1 2">
    <name type="scientific">Aeromicrobium alkaliterrae</name>
    <dbReference type="NCBI Taxonomy" id="302168"/>
    <lineage>
        <taxon>Bacteria</taxon>
        <taxon>Bacillati</taxon>
        <taxon>Actinomycetota</taxon>
        <taxon>Actinomycetes</taxon>
        <taxon>Propionibacteriales</taxon>
        <taxon>Nocardioidaceae</taxon>
        <taxon>Aeromicrobium</taxon>
    </lineage>
</organism>
<dbReference type="Gene3D" id="3.40.720.10">
    <property type="entry name" value="Alkaline Phosphatase, subunit A"/>
    <property type="match status" value="1"/>
</dbReference>
<accession>A0ABN2JI51</accession>
<evidence type="ECO:0000313" key="2">
    <source>
        <dbReference type="Proteomes" id="UP001501057"/>
    </source>
</evidence>
<sequence>MGAALGVPGLVDVLGLPQARGYVVFLVDGLGELNLRENAAHAPFLSGLEAVPGVRSNIPSTTVTSLTSLGTGLAPGRHGVSGYTVRVPETGERLNSIAWDRPLDPREWQPHEMVLTRMAREGIASAAVNEARFRGSGLTQCSQRDVPYHGVTSSWERHDVLLDLTEADGRPAVYAYESNLDHTGHKHGCTSEEWRVELRRIDDDLRRLRTDLPDDVRLVVTADHGMVDLPVEGRFDVDEHPRLLDDVELLAGEARFRHVHTRPGAAPEVAQRWRDLLGDRAEVRLREECEDWFGTVEPEVEQRFGDVVVAAQDDFAVFSSREFAREMEMAGFHGSTSEVETRIPLLWC</sequence>
<comment type="caution">
    <text evidence="1">The sequence shown here is derived from an EMBL/GenBank/DDBJ whole genome shotgun (WGS) entry which is preliminary data.</text>
</comment>
<evidence type="ECO:0000313" key="1">
    <source>
        <dbReference type="EMBL" id="GAA1728082.1"/>
    </source>
</evidence>
<dbReference type="InterPro" id="IPR017850">
    <property type="entry name" value="Alkaline_phosphatase_core_sf"/>
</dbReference>
<protein>
    <submittedName>
        <fullName evidence="1">Alkaline phosphatase family protein</fullName>
    </submittedName>
</protein>
<dbReference type="Proteomes" id="UP001501057">
    <property type="component" value="Unassembled WGS sequence"/>
</dbReference>
<dbReference type="PANTHER" id="PTHR10151:SF120">
    <property type="entry name" value="BIS(5'-ADENOSYL)-TRIPHOSPHATASE"/>
    <property type="match status" value="1"/>
</dbReference>
<dbReference type="PANTHER" id="PTHR10151">
    <property type="entry name" value="ECTONUCLEOTIDE PYROPHOSPHATASE/PHOSPHODIESTERASE"/>
    <property type="match status" value="1"/>
</dbReference>
<keyword evidence="2" id="KW-1185">Reference proteome</keyword>